<sequence length="179" mass="18733">MSKKSGAGEISQTVDESNKLREKLGIKPLAKEGESKSKKGTSNDPVHAPANASKDEGPSAAEVKRRTAAAKTRREHAELVSGEGLGDILAREEKGGASDWVSKTRNSDGSMKATGSVAAADAKKRKAEAEAVTAPKMKVRHDASKIGEGETVVMTLADKPLLDKDGNLAGGEDELSNVR</sequence>
<dbReference type="EMBL" id="CAUYUJ010017691">
    <property type="protein sequence ID" value="CAK0876996.1"/>
    <property type="molecule type" value="Genomic_DNA"/>
</dbReference>
<evidence type="ECO:0000256" key="2">
    <source>
        <dbReference type="ARBA" id="ARBA00006076"/>
    </source>
</evidence>
<protein>
    <submittedName>
        <fullName evidence="5">Uncharacterized protein</fullName>
    </submittedName>
</protein>
<dbReference type="Proteomes" id="UP001189429">
    <property type="component" value="Unassembled WGS sequence"/>
</dbReference>
<evidence type="ECO:0000313" key="6">
    <source>
        <dbReference type="Proteomes" id="UP001189429"/>
    </source>
</evidence>
<feature type="compositionally biased region" description="Basic and acidic residues" evidence="4">
    <location>
        <begin position="53"/>
        <end position="65"/>
    </location>
</feature>
<dbReference type="PANTHER" id="PTHR14152">
    <property type="entry name" value="SQUAMOUS CELL CARCINOMA ANTIGEN RECOGNISED BY CYTOTOXIC T LYMPHOCYTES"/>
    <property type="match status" value="1"/>
</dbReference>
<accession>A0ABN9VTY6</accession>
<comment type="subcellular location">
    <subcellularLocation>
        <location evidence="1">Nucleus</location>
    </subcellularLocation>
</comment>
<evidence type="ECO:0000313" key="5">
    <source>
        <dbReference type="EMBL" id="CAK0876996.1"/>
    </source>
</evidence>
<comment type="similarity">
    <text evidence="2">Belongs to the SNU66/SART1 family.</text>
</comment>
<organism evidence="5 6">
    <name type="scientific">Prorocentrum cordatum</name>
    <dbReference type="NCBI Taxonomy" id="2364126"/>
    <lineage>
        <taxon>Eukaryota</taxon>
        <taxon>Sar</taxon>
        <taxon>Alveolata</taxon>
        <taxon>Dinophyceae</taxon>
        <taxon>Prorocentrales</taxon>
        <taxon>Prorocentraceae</taxon>
        <taxon>Prorocentrum</taxon>
    </lineage>
</organism>
<dbReference type="Pfam" id="PF03343">
    <property type="entry name" value="SART-1"/>
    <property type="match status" value="1"/>
</dbReference>
<evidence type="ECO:0000256" key="4">
    <source>
        <dbReference type="SAM" id="MobiDB-lite"/>
    </source>
</evidence>
<dbReference type="PANTHER" id="PTHR14152:SF5">
    <property type="entry name" value="U4_U6.U5 TRI-SNRNP-ASSOCIATED PROTEIN 1"/>
    <property type="match status" value="1"/>
</dbReference>
<keyword evidence="6" id="KW-1185">Reference proteome</keyword>
<feature type="non-terminal residue" evidence="5">
    <location>
        <position position="179"/>
    </location>
</feature>
<feature type="compositionally biased region" description="Basic and acidic residues" evidence="4">
    <location>
        <begin position="16"/>
        <end position="37"/>
    </location>
</feature>
<dbReference type="InterPro" id="IPR005011">
    <property type="entry name" value="SNU66/SART1"/>
</dbReference>
<comment type="caution">
    <text evidence="5">The sequence shown here is derived from an EMBL/GenBank/DDBJ whole genome shotgun (WGS) entry which is preliminary data.</text>
</comment>
<feature type="region of interest" description="Disordered" evidence="4">
    <location>
        <begin position="1"/>
        <end position="121"/>
    </location>
</feature>
<reference evidence="5" key="1">
    <citation type="submission" date="2023-10" db="EMBL/GenBank/DDBJ databases">
        <authorList>
            <person name="Chen Y."/>
            <person name="Shah S."/>
            <person name="Dougan E. K."/>
            <person name="Thang M."/>
            <person name="Chan C."/>
        </authorList>
    </citation>
    <scope>NUCLEOTIDE SEQUENCE [LARGE SCALE GENOMIC DNA]</scope>
</reference>
<name>A0ABN9VTY6_9DINO</name>
<gene>
    <name evidence="5" type="ORF">PCOR1329_LOCUS61171</name>
</gene>
<evidence type="ECO:0000256" key="1">
    <source>
        <dbReference type="ARBA" id="ARBA00004123"/>
    </source>
</evidence>
<evidence type="ECO:0000256" key="3">
    <source>
        <dbReference type="ARBA" id="ARBA00023242"/>
    </source>
</evidence>
<keyword evidence="3" id="KW-0539">Nucleus</keyword>
<proteinExistence type="inferred from homology"/>